<reference evidence="7" key="1">
    <citation type="journal article" date="2014" name="Nat. Commun.">
        <title>Genome sequence of mungbean and insights into evolution within Vigna species.</title>
        <authorList>
            <person name="Kang Y.J."/>
            <person name="Kim S.K."/>
            <person name="Kim M.Y."/>
            <person name="Lestari P."/>
            <person name="Kim K.H."/>
            <person name="Ha B.K."/>
            <person name="Jun T.H."/>
            <person name="Hwang W.J."/>
            <person name="Lee T."/>
            <person name="Lee J."/>
            <person name="Shim S."/>
            <person name="Yoon M.Y."/>
            <person name="Jang Y.E."/>
            <person name="Han K.S."/>
            <person name="Taeprayoon P."/>
            <person name="Yoon N."/>
            <person name="Somta P."/>
            <person name="Tanya P."/>
            <person name="Kim K.S."/>
            <person name="Gwag J.G."/>
            <person name="Moon J.K."/>
            <person name="Lee Y.H."/>
            <person name="Park B.S."/>
            <person name="Bombarely A."/>
            <person name="Doyle J.J."/>
            <person name="Jackson S.A."/>
            <person name="Schafleitner R."/>
            <person name="Srinives P."/>
            <person name="Varshney R.K."/>
            <person name="Lee S.H."/>
        </authorList>
    </citation>
    <scope>NUCLEOTIDE SEQUENCE [LARGE SCALE GENOMIC DNA]</scope>
    <source>
        <strain evidence="7">cv. VC1973A</strain>
    </source>
</reference>
<organism evidence="7 8">
    <name type="scientific">Vigna radiata var. radiata</name>
    <name type="common">Mung bean</name>
    <name type="synonym">Phaseolus aureus</name>
    <dbReference type="NCBI Taxonomy" id="3916"/>
    <lineage>
        <taxon>Eukaryota</taxon>
        <taxon>Viridiplantae</taxon>
        <taxon>Streptophyta</taxon>
        <taxon>Embryophyta</taxon>
        <taxon>Tracheophyta</taxon>
        <taxon>Spermatophyta</taxon>
        <taxon>Magnoliopsida</taxon>
        <taxon>eudicotyledons</taxon>
        <taxon>Gunneridae</taxon>
        <taxon>Pentapetalae</taxon>
        <taxon>rosids</taxon>
        <taxon>fabids</taxon>
        <taxon>Fabales</taxon>
        <taxon>Fabaceae</taxon>
        <taxon>Papilionoideae</taxon>
        <taxon>50 kb inversion clade</taxon>
        <taxon>NPAAA clade</taxon>
        <taxon>indigoferoid/millettioid clade</taxon>
        <taxon>Phaseoleae</taxon>
        <taxon>Vigna</taxon>
    </lineage>
</organism>
<keyword evidence="4" id="KW-0175">Coiled coil</keyword>
<reference evidence="8" key="2">
    <citation type="submission" date="2025-08" db="UniProtKB">
        <authorList>
            <consortium name="RefSeq"/>
        </authorList>
    </citation>
    <scope>IDENTIFICATION</scope>
    <source>
        <tissue evidence="8">Leaf</tissue>
    </source>
</reference>
<evidence type="ECO:0000256" key="5">
    <source>
        <dbReference type="SAM" id="MobiDB-lite"/>
    </source>
</evidence>
<evidence type="ECO:0000313" key="7">
    <source>
        <dbReference type="Proteomes" id="UP000087766"/>
    </source>
</evidence>
<dbReference type="GO" id="GO:0003700">
    <property type="term" value="F:DNA-binding transcription factor activity"/>
    <property type="evidence" value="ECO:0007669"/>
    <property type="project" value="InterPro"/>
</dbReference>
<dbReference type="PROSITE" id="PS00036">
    <property type="entry name" value="BZIP_BASIC"/>
    <property type="match status" value="1"/>
</dbReference>
<dbReference type="Gene3D" id="1.20.5.170">
    <property type="match status" value="1"/>
</dbReference>
<keyword evidence="2" id="KW-0238">DNA-binding</keyword>
<keyword evidence="3" id="KW-0539">Nucleus</keyword>
<evidence type="ECO:0000256" key="4">
    <source>
        <dbReference type="SAM" id="Coils"/>
    </source>
</evidence>
<dbReference type="InterPro" id="IPR043452">
    <property type="entry name" value="BZIP46-like"/>
</dbReference>
<feature type="region of interest" description="Disordered" evidence="5">
    <location>
        <begin position="1"/>
        <end position="33"/>
    </location>
</feature>
<proteinExistence type="predicted"/>
<dbReference type="Proteomes" id="UP000087766">
    <property type="component" value="Chromosome 7"/>
</dbReference>
<dbReference type="CDD" id="cd14707">
    <property type="entry name" value="bZIP_plant_BZIP46"/>
    <property type="match status" value="1"/>
</dbReference>
<dbReference type="RefSeq" id="XP_022640134.1">
    <property type="nucleotide sequence ID" value="XM_022784413.1"/>
</dbReference>
<protein>
    <submittedName>
        <fullName evidence="8">BZIP transcription factor 27-like isoform X2</fullName>
    </submittedName>
</protein>
<evidence type="ECO:0000256" key="3">
    <source>
        <dbReference type="ARBA" id="ARBA00023242"/>
    </source>
</evidence>
<dbReference type="PANTHER" id="PTHR22952">
    <property type="entry name" value="CAMP-RESPONSE ELEMENT BINDING PROTEIN-RELATED"/>
    <property type="match status" value="1"/>
</dbReference>
<dbReference type="InterPro" id="IPR046347">
    <property type="entry name" value="bZIP_sf"/>
</dbReference>
<dbReference type="GeneID" id="106765933"/>
<sequence length="194" mass="22014">MLSSSSINTTTTTCNRNNLNHQTPTTNNTTNNKAMEDVWDGINLTSLSGHNSDTTPTSKGANFQDFLARPFNSFTVDTSPVTALTLSTCSEYPPRQKDLQLVHNASKTEPFAHPFSNKRAPPSRDMRDARLMKNRESAARSRARKQAYLFELKQKIKQLREENARLRKQQQLLGESATNEWKKGNLYRTYTAPF</sequence>
<dbReference type="GO" id="GO:0045893">
    <property type="term" value="P:positive regulation of DNA-templated transcription"/>
    <property type="evidence" value="ECO:0007669"/>
    <property type="project" value="InterPro"/>
</dbReference>
<keyword evidence="7" id="KW-1185">Reference proteome</keyword>
<dbReference type="SMART" id="SM00338">
    <property type="entry name" value="BRLZ"/>
    <property type="match status" value="1"/>
</dbReference>
<dbReference type="PANTHER" id="PTHR22952:SF433">
    <property type="entry name" value="PROTEIN FD"/>
    <property type="match status" value="1"/>
</dbReference>
<evidence type="ECO:0000256" key="1">
    <source>
        <dbReference type="ARBA" id="ARBA00004123"/>
    </source>
</evidence>
<dbReference type="GO" id="GO:0003677">
    <property type="term" value="F:DNA binding"/>
    <property type="evidence" value="ECO:0007669"/>
    <property type="project" value="UniProtKB-KW"/>
</dbReference>
<evidence type="ECO:0000313" key="8">
    <source>
        <dbReference type="RefSeq" id="XP_022640134.1"/>
    </source>
</evidence>
<feature type="coiled-coil region" evidence="4">
    <location>
        <begin position="142"/>
        <end position="176"/>
    </location>
</feature>
<dbReference type="Pfam" id="PF00170">
    <property type="entry name" value="bZIP_1"/>
    <property type="match status" value="1"/>
</dbReference>
<dbReference type="GO" id="GO:0005634">
    <property type="term" value="C:nucleus"/>
    <property type="evidence" value="ECO:0007669"/>
    <property type="project" value="UniProtKB-SubCell"/>
</dbReference>
<gene>
    <name evidence="8" type="primary">LOC106765933</name>
</gene>
<dbReference type="SUPFAM" id="SSF57959">
    <property type="entry name" value="Leucine zipper domain"/>
    <property type="match status" value="1"/>
</dbReference>
<feature type="domain" description="BZIP" evidence="6">
    <location>
        <begin position="124"/>
        <end position="173"/>
    </location>
</feature>
<accession>A0A3Q0FBY6</accession>
<evidence type="ECO:0000259" key="6">
    <source>
        <dbReference type="PROSITE" id="PS50217"/>
    </source>
</evidence>
<name>A0A3Q0FBY6_VIGRR</name>
<feature type="compositionally biased region" description="Low complexity" evidence="5">
    <location>
        <begin position="1"/>
        <end position="32"/>
    </location>
</feature>
<dbReference type="AlphaFoldDB" id="A0A3Q0FBY6"/>
<dbReference type="PROSITE" id="PS50217">
    <property type="entry name" value="BZIP"/>
    <property type="match status" value="1"/>
</dbReference>
<dbReference type="InterPro" id="IPR004827">
    <property type="entry name" value="bZIP"/>
</dbReference>
<comment type="subcellular location">
    <subcellularLocation>
        <location evidence="1">Nucleus</location>
    </subcellularLocation>
</comment>
<evidence type="ECO:0000256" key="2">
    <source>
        <dbReference type="ARBA" id="ARBA00023125"/>
    </source>
</evidence>